<reference evidence="6" key="1">
    <citation type="submission" date="2017-05" db="EMBL/GenBank/DDBJ databases">
        <authorList>
            <person name="Sung H."/>
        </authorList>
    </citation>
    <scope>NUCLEOTIDE SEQUENCE [LARGE SCALE GENOMIC DNA]</scope>
    <source>
        <strain evidence="6">AR23208</strain>
    </source>
</reference>
<dbReference type="EMBL" id="CP021434">
    <property type="protein sequence ID" value="ARU63971.1"/>
    <property type="molecule type" value="Genomic_DNA"/>
</dbReference>
<dbReference type="GO" id="GO:0016831">
    <property type="term" value="F:carboxy-lyase activity"/>
    <property type="evidence" value="ECO:0007669"/>
    <property type="project" value="UniProtKB-KW"/>
</dbReference>
<evidence type="ECO:0000259" key="4">
    <source>
        <dbReference type="Pfam" id="PF02775"/>
    </source>
</evidence>
<dbReference type="PANTHER" id="PTHR42818:SF1">
    <property type="entry name" value="SULFOPYRUVATE DECARBOXYLASE"/>
    <property type="match status" value="1"/>
</dbReference>
<evidence type="ECO:0000313" key="6">
    <source>
        <dbReference type="Proteomes" id="UP000195437"/>
    </source>
</evidence>
<dbReference type="KEGG" id="tum:CBW65_19620"/>
<feature type="domain" description="Thiamine pyrophosphate enzyme TPP-binding" evidence="4">
    <location>
        <begin position="36"/>
        <end position="126"/>
    </location>
</feature>
<evidence type="ECO:0000256" key="3">
    <source>
        <dbReference type="ARBA" id="ARBA00023239"/>
    </source>
</evidence>
<name>A0A1Y0ITU8_9BACL</name>
<accession>A0A1Y0ITU8</accession>
<dbReference type="Pfam" id="PF02775">
    <property type="entry name" value="TPP_enzyme_C"/>
    <property type="match status" value="1"/>
</dbReference>
<keyword evidence="1" id="KW-0210">Decarboxylase</keyword>
<dbReference type="AlphaFoldDB" id="A0A1Y0ITU8"/>
<dbReference type="GO" id="GO:0030976">
    <property type="term" value="F:thiamine pyrophosphate binding"/>
    <property type="evidence" value="ECO:0007669"/>
    <property type="project" value="InterPro"/>
</dbReference>
<evidence type="ECO:0000256" key="1">
    <source>
        <dbReference type="ARBA" id="ARBA00022793"/>
    </source>
</evidence>
<gene>
    <name evidence="5" type="ORF">CBW65_19620</name>
</gene>
<organism evidence="5 6">
    <name type="scientific">Tumebacillus avium</name>
    <dbReference type="NCBI Taxonomy" id="1903704"/>
    <lineage>
        <taxon>Bacteria</taxon>
        <taxon>Bacillati</taxon>
        <taxon>Bacillota</taxon>
        <taxon>Bacilli</taxon>
        <taxon>Bacillales</taxon>
        <taxon>Alicyclobacillaceae</taxon>
        <taxon>Tumebacillus</taxon>
    </lineage>
</organism>
<dbReference type="InterPro" id="IPR011766">
    <property type="entry name" value="TPP_enzyme_TPP-bd"/>
</dbReference>
<protein>
    <submittedName>
        <fullName evidence="5">Phosphonopyruvate decarboxylase</fullName>
    </submittedName>
</protein>
<dbReference type="InterPro" id="IPR029061">
    <property type="entry name" value="THDP-binding"/>
</dbReference>
<dbReference type="GO" id="GO:0000287">
    <property type="term" value="F:magnesium ion binding"/>
    <property type="evidence" value="ECO:0007669"/>
    <property type="project" value="InterPro"/>
</dbReference>
<keyword evidence="2" id="KW-0786">Thiamine pyrophosphate</keyword>
<proteinExistence type="predicted"/>
<dbReference type="PROSITE" id="PS00187">
    <property type="entry name" value="TPP_ENZYMES"/>
    <property type="match status" value="1"/>
</dbReference>
<sequence>MKMTDAMQAVLNRYPDALYVSTCGYISRDFYNLQDTTNNFYLLGSMGMAAPVGLGLALTHPDKTVVVLDGDGSFMMNLGIIAMITAEQPQNLVHVVLDNRMYESTGGQKPVQFENMVDVARAAGYGHAVQVRDESEFAQLDGLEGLTFVQAMIAPRTEKIGKRIHWTPQELVERFRLEPQKG</sequence>
<dbReference type="InterPro" id="IPR051818">
    <property type="entry name" value="TPP_dependent_decarboxylase"/>
</dbReference>
<dbReference type="PANTHER" id="PTHR42818">
    <property type="entry name" value="SULFOPYRUVATE DECARBOXYLASE SUBUNIT ALPHA"/>
    <property type="match status" value="1"/>
</dbReference>
<evidence type="ECO:0000313" key="5">
    <source>
        <dbReference type="EMBL" id="ARU63971.1"/>
    </source>
</evidence>
<evidence type="ECO:0000256" key="2">
    <source>
        <dbReference type="ARBA" id="ARBA00023052"/>
    </source>
</evidence>
<dbReference type="SUPFAM" id="SSF52518">
    <property type="entry name" value="Thiamin diphosphate-binding fold (THDP-binding)"/>
    <property type="match status" value="1"/>
</dbReference>
<dbReference type="InterPro" id="IPR000399">
    <property type="entry name" value="TPP-bd_CS"/>
</dbReference>
<keyword evidence="5" id="KW-0670">Pyruvate</keyword>
<keyword evidence="6" id="KW-1185">Reference proteome</keyword>
<dbReference type="Gene3D" id="3.40.50.970">
    <property type="match status" value="1"/>
</dbReference>
<dbReference type="OrthoDB" id="4494979at2"/>
<dbReference type="Proteomes" id="UP000195437">
    <property type="component" value="Chromosome"/>
</dbReference>
<keyword evidence="3" id="KW-0456">Lyase</keyword>